<feature type="domain" description="Flagellin C-terminal" evidence="5">
    <location>
        <begin position="282"/>
        <end position="365"/>
    </location>
</feature>
<organism evidence="6 7">
    <name type="scientific">Agrobacterium larrymoorei</name>
    <dbReference type="NCBI Taxonomy" id="160699"/>
    <lineage>
        <taxon>Bacteria</taxon>
        <taxon>Pseudomonadati</taxon>
        <taxon>Pseudomonadota</taxon>
        <taxon>Alphaproteobacteria</taxon>
        <taxon>Hyphomicrobiales</taxon>
        <taxon>Rhizobiaceae</taxon>
        <taxon>Rhizobium/Agrobacterium group</taxon>
        <taxon>Agrobacterium</taxon>
    </lineage>
</organism>
<dbReference type="InterPro" id="IPR001492">
    <property type="entry name" value="Flagellin"/>
</dbReference>
<evidence type="ECO:0000313" key="6">
    <source>
        <dbReference type="EMBL" id="MDR6104221.1"/>
    </source>
</evidence>
<dbReference type="GO" id="GO:0005198">
    <property type="term" value="F:structural molecule activity"/>
    <property type="evidence" value="ECO:0007669"/>
    <property type="project" value="UniProtKB-UniRule"/>
</dbReference>
<evidence type="ECO:0000259" key="5">
    <source>
        <dbReference type="Pfam" id="PF00700"/>
    </source>
</evidence>
<dbReference type="EMBL" id="JAVIZC010000003">
    <property type="protein sequence ID" value="MDR6104221.1"/>
    <property type="molecule type" value="Genomic_DNA"/>
</dbReference>
<dbReference type="Pfam" id="PF00669">
    <property type="entry name" value="Flagellin_N"/>
    <property type="match status" value="1"/>
</dbReference>
<keyword evidence="3" id="KW-0964">Secreted</keyword>
<dbReference type="GO" id="GO:0005576">
    <property type="term" value="C:extracellular region"/>
    <property type="evidence" value="ECO:0007669"/>
    <property type="project" value="UniProtKB-SubCell"/>
</dbReference>
<evidence type="ECO:0000256" key="3">
    <source>
        <dbReference type="RuleBase" id="RU362073"/>
    </source>
</evidence>
<proteinExistence type="inferred from homology"/>
<reference evidence="6" key="1">
    <citation type="submission" date="2023-08" db="EMBL/GenBank/DDBJ databases">
        <title>Functional and genomic diversity of the sorghum phyllosphere microbiome.</title>
        <authorList>
            <person name="Shade A."/>
        </authorList>
    </citation>
    <scope>NUCLEOTIDE SEQUENCE</scope>
    <source>
        <strain evidence="6">SORGH_AS_0974</strain>
    </source>
</reference>
<accession>A0AAJ2BD32</accession>
<sequence>MTSILTNVSAMTALTTLRSIGSQLGTASDKMSSGLRVAKASDDVAYWSISTKMRSDTKAMEAATESVGLAKGVVDTAYAGLQNVRDAFVEIRNIAITASSMQHAPTSEAVIPAFYPDPEFAKSDVHEMELRVQELLDQARNSILSSSFAGVNLLYHPKNCDVKASQQEFNFVTGFVDGKVQTLDVKAIDTLVLNDDFGSYPTTYPEEYNPEKTLLDGKELIRVDSSATPSTVYWFNLDGVLNRSGDPESVELDEVFMFQRIENHVMRFGADRKELYDGLVNRIDQKLDGLTSKMALIGSLQRSLDLHEENGRKRIDAINRGVSRLVDADMEETSVRLQALETQKQLAASSLQIANSAQSMMLQLFQ</sequence>
<keyword evidence="2 3" id="KW-0975">Bacterial flagellum</keyword>
<dbReference type="PANTHER" id="PTHR42792">
    <property type="entry name" value="FLAGELLIN"/>
    <property type="match status" value="1"/>
</dbReference>
<dbReference type="Proteomes" id="UP001255601">
    <property type="component" value="Unassembled WGS sequence"/>
</dbReference>
<dbReference type="InterPro" id="IPR001029">
    <property type="entry name" value="Flagellin_N"/>
</dbReference>
<dbReference type="Pfam" id="PF00700">
    <property type="entry name" value="Flagellin_C"/>
    <property type="match status" value="1"/>
</dbReference>
<gene>
    <name evidence="6" type="ORF">QE369_004418</name>
</gene>
<keyword evidence="6" id="KW-0282">Flagellum</keyword>
<evidence type="ECO:0000313" key="7">
    <source>
        <dbReference type="Proteomes" id="UP001255601"/>
    </source>
</evidence>
<comment type="similarity">
    <text evidence="1 3">Belongs to the bacterial flagellin family.</text>
</comment>
<dbReference type="GO" id="GO:0009288">
    <property type="term" value="C:bacterial-type flagellum"/>
    <property type="evidence" value="ECO:0007669"/>
    <property type="project" value="UniProtKB-SubCell"/>
</dbReference>
<dbReference type="SUPFAM" id="SSF64518">
    <property type="entry name" value="Phase 1 flagellin"/>
    <property type="match status" value="2"/>
</dbReference>
<name>A0AAJ2BD32_9HYPH</name>
<feature type="domain" description="Flagellin N-terminal" evidence="4">
    <location>
        <begin position="4"/>
        <end position="107"/>
    </location>
</feature>
<dbReference type="RefSeq" id="WP_309772394.1">
    <property type="nucleotide sequence ID" value="NZ_JAVIZC010000003.1"/>
</dbReference>
<comment type="caution">
    <text evidence="6">The sequence shown here is derived from an EMBL/GenBank/DDBJ whole genome shotgun (WGS) entry which is preliminary data.</text>
</comment>
<dbReference type="Gene3D" id="1.20.1330.10">
    <property type="entry name" value="f41 fragment of flagellin, N-terminal domain"/>
    <property type="match status" value="1"/>
</dbReference>
<evidence type="ECO:0000256" key="2">
    <source>
        <dbReference type="ARBA" id="ARBA00023143"/>
    </source>
</evidence>
<keyword evidence="6" id="KW-0969">Cilium</keyword>
<evidence type="ECO:0000256" key="1">
    <source>
        <dbReference type="ARBA" id="ARBA00005709"/>
    </source>
</evidence>
<comment type="subcellular location">
    <subcellularLocation>
        <location evidence="3">Secreted</location>
    </subcellularLocation>
    <subcellularLocation>
        <location evidence="3">Bacterial flagellum</location>
    </subcellularLocation>
</comment>
<evidence type="ECO:0000259" key="4">
    <source>
        <dbReference type="Pfam" id="PF00669"/>
    </source>
</evidence>
<dbReference type="AlphaFoldDB" id="A0AAJ2BD32"/>
<comment type="function">
    <text evidence="3">Flagellin is the subunit protein which polymerizes to form the filaments of bacterial flagella.</text>
</comment>
<dbReference type="InterPro" id="IPR046358">
    <property type="entry name" value="Flagellin_C"/>
</dbReference>
<protein>
    <recommendedName>
        <fullName evidence="3">Flagellin</fullName>
    </recommendedName>
</protein>
<dbReference type="PANTHER" id="PTHR42792:SF2">
    <property type="entry name" value="FLAGELLIN"/>
    <property type="match status" value="1"/>
</dbReference>
<keyword evidence="6" id="KW-0966">Cell projection</keyword>